<dbReference type="SMART" id="SM00060">
    <property type="entry name" value="FN3"/>
    <property type="match status" value="2"/>
</dbReference>
<dbReference type="InterPro" id="IPR036439">
    <property type="entry name" value="Dockerin_dom_sf"/>
</dbReference>
<dbReference type="Pfam" id="PF13402">
    <property type="entry name" value="Peptidase_M60"/>
    <property type="match status" value="1"/>
</dbReference>
<feature type="domain" description="Fibronectin type-III" evidence="4">
    <location>
        <begin position="434"/>
        <end position="523"/>
    </location>
</feature>
<dbReference type="PANTHER" id="PTHR24099">
    <property type="entry name" value="E3 UBIQUITIN-PROTEIN LIGASE TRIM36-RELATED"/>
    <property type="match status" value="1"/>
</dbReference>
<dbReference type="InterPro" id="IPR031161">
    <property type="entry name" value="Peptidase_M60_dom"/>
</dbReference>
<dbReference type="Gene3D" id="3.40.390.80">
    <property type="entry name" value="Peptidase M60, enhancin-like domain 2"/>
    <property type="match status" value="1"/>
</dbReference>
<name>A0A9D9HZZ0_9FIRM</name>
<feature type="domain" description="Peptidase M60" evidence="5">
    <location>
        <begin position="776"/>
        <end position="1137"/>
    </location>
</feature>
<accession>A0A9D9HZZ0</accession>
<dbReference type="PROSITE" id="PS51723">
    <property type="entry name" value="PEPTIDASE_M60"/>
    <property type="match status" value="1"/>
</dbReference>
<dbReference type="Proteomes" id="UP000823618">
    <property type="component" value="Unassembled WGS sequence"/>
</dbReference>
<feature type="domain" description="F5/8 type C" evidence="3">
    <location>
        <begin position="1367"/>
        <end position="1513"/>
    </location>
</feature>
<dbReference type="InterPro" id="IPR013783">
    <property type="entry name" value="Ig-like_fold"/>
</dbReference>
<feature type="compositionally biased region" description="Basic and acidic residues" evidence="2">
    <location>
        <begin position="1658"/>
        <end position="1679"/>
    </location>
</feature>
<protein>
    <submittedName>
        <fullName evidence="6">Fibronectin type III domain-containing protein</fullName>
    </submittedName>
</protein>
<keyword evidence="1" id="KW-0378">Hydrolase</keyword>
<dbReference type="InterPro" id="IPR003961">
    <property type="entry name" value="FN3_dom"/>
</dbReference>
<dbReference type="Pfam" id="PF00404">
    <property type="entry name" value="Dockerin_1"/>
    <property type="match status" value="1"/>
</dbReference>
<dbReference type="CDD" id="cd00063">
    <property type="entry name" value="FN3"/>
    <property type="match status" value="2"/>
</dbReference>
<dbReference type="PROSITE" id="PS50853">
    <property type="entry name" value="FN3"/>
    <property type="match status" value="2"/>
</dbReference>
<evidence type="ECO:0000256" key="2">
    <source>
        <dbReference type="SAM" id="MobiDB-lite"/>
    </source>
</evidence>
<dbReference type="GO" id="GO:0004553">
    <property type="term" value="F:hydrolase activity, hydrolyzing O-glycosyl compounds"/>
    <property type="evidence" value="ECO:0007669"/>
    <property type="project" value="InterPro"/>
</dbReference>
<dbReference type="Pfam" id="PF00754">
    <property type="entry name" value="F5_F8_type_C"/>
    <property type="match status" value="1"/>
</dbReference>
<evidence type="ECO:0000259" key="5">
    <source>
        <dbReference type="PROSITE" id="PS51723"/>
    </source>
</evidence>
<dbReference type="Gene3D" id="2.60.120.260">
    <property type="entry name" value="Galactose-binding domain-like"/>
    <property type="match status" value="2"/>
</dbReference>
<dbReference type="Pfam" id="PF00041">
    <property type="entry name" value="fn3"/>
    <property type="match status" value="1"/>
</dbReference>
<dbReference type="InterPro" id="IPR000421">
    <property type="entry name" value="FA58C"/>
</dbReference>
<dbReference type="InterPro" id="IPR008979">
    <property type="entry name" value="Galactose-bd-like_sf"/>
</dbReference>
<keyword evidence="1" id="KW-0326">Glycosidase</keyword>
<organism evidence="6 7">
    <name type="scientific">Candidatus Scybalomonas excrementavium</name>
    <dbReference type="NCBI Taxonomy" id="2840943"/>
    <lineage>
        <taxon>Bacteria</taxon>
        <taxon>Bacillati</taxon>
        <taxon>Bacillota</taxon>
        <taxon>Clostridia</taxon>
        <taxon>Lachnospirales</taxon>
        <taxon>Lachnospiraceae</taxon>
        <taxon>Lachnospiraceae incertae sedis</taxon>
        <taxon>Candidatus Scybalomonas</taxon>
    </lineage>
</organism>
<feature type="domain" description="Fibronectin type-III" evidence="4">
    <location>
        <begin position="331"/>
        <end position="432"/>
    </location>
</feature>
<dbReference type="InterPro" id="IPR036116">
    <property type="entry name" value="FN3_sf"/>
</dbReference>
<gene>
    <name evidence="6" type="ORF">IAC13_06155</name>
</gene>
<dbReference type="Gene3D" id="1.10.390.30">
    <property type="entry name" value="Peptidase M60, enhancin-like domain 3"/>
    <property type="match status" value="1"/>
</dbReference>
<feature type="region of interest" description="Disordered" evidence="2">
    <location>
        <begin position="1644"/>
        <end position="1690"/>
    </location>
</feature>
<dbReference type="PROSITE" id="PS50022">
    <property type="entry name" value="FA58C_3"/>
    <property type="match status" value="1"/>
</dbReference>
<reference evidence="6" key="2">
    <citation type="journal article" date="2021" name="PeerJ">
        <title>Extensive microbial diversity within the chicken gut microbiome revealed by metagenomics and culture.</title>
        <authorList>
            <person name="Gilroy R."/>
            <person name="Ravi A."/>
            <person name="Getino M."/>
            <person name="Pursley I."/>
            <person name="Horton D.L."/>
            <person name="Alikhan N.F."/>
            <person name="Baker D."/>
            <person name="Gharbi K."/>
            <person name="Hall N."/>
            <person name="Watson M."/>
            <person name="Adriaenssens E.M."/>
            <person name="Foster-Nyarko E."/>
            <person name="Jarju S."/>
            <person name="Secka A."/>
            <person name="Antonio M."/>
            <person name="Oren A."/>
            <person name="Chaudhuri R.R."/>
            <person name="La Ragione R."/>
            <person name="Hildebrand F."/>
            <person name="Pallen M.J."/>
        </authorList>
    </citation>
    <scope>NUCLEOTIDE SEQUENCE</scope>
    <source>
        <strain evidence="6">E3-2379</strain>
    </source>
</reference>
<dbReference type="PANTHER" id="PTHR24099:SF16">
    <property type="entry name" value="E3 UBIQUITIN-PROTEIN LIGASE MIDLINE-1-LIKE ISOFORM X1"/>
    <property type="match status" value="1"/>
</dbReference>
<proteinExistence type="predicted"/>
<dbReference type="SMART" id="SM01276">
    <property type="entry name" value="M60-like"/>
    <property type="match status" value="1"/>
</dbReference>
<evidence type="ECO:0000313" key="7">
    <source>
        <dbReference type="Proteomes" id="UP000823618"/>
    </source>
</evidence>
<dbReference type="SUPFAM" id="SSF63446">
    <property type="entry name" value="Type I dockerin domain"/>
    <property type="match status" value="1"/>
</dbReference>
<dbReference type="GO" id="GO:0000272">
    <property type="term" value="P:polysaccharide catabolic process"/>
    <property type="evidence" value="ECO:0007669"/>
    <property type="project" value="InterPro"/>
</dbReference>
<dbReference type="InterPro" id="IPR002105">
    <property type="entry name" value="Dockerin_1_rpt"/>
</dbReference>
<evidence type="ECO:0000259" key="4">
    <source>
        <dbReference type="PROSITE" id="PS50853"/>
    </source>
</evidence>
<sequence>LLKDQKEIQVENITSNHLENETVEVSFSNLEPGSYEIQVKGDKLETYTQAIQVEKLVKSRIHLEMTHFNNESFAKLENHAGTIGYGDFNQDGKVDEKDKEALIKAVDENQEGSLYDLNGDNKSTLVDLQYLSYSIGASNLTSTVEKMAIILPENVAVENGEKTAVSIDGNASVTAKDIATALLEDNGSTLALAPTGTGEAAVISEENPVEVSLDFSSSTVQAEGLTIQSPSDNAIQGGTLTVTYVNEEGKEVTETLPIEQKSAKARFSTKAVATAATVTVNEDGSIVINLGKQVAVKRVTIKVTQTESQTLAEISKVDFVNDMAAKIPAPELSIPTIKSFVGSNQTIKLTWQKQSNVTGYEVKVTELDSSGKVTTKNQVYSSNTASLTIDSFDAGKKGKLENYKSYQVEVRSVNGKWRSDYSKKEMVMIEPVDAPDSPESITVQSGYRQLTINWKETDSATSYTIYYRVKGTENYQSISNIKKNSYILTDLEDVKTYEICLTASNDIGTSEKSRVYEGTTVDKELPVTTNYKLINTPGKEGETTAHITDVTYTHGVVPANKFAIVDNSYSTGWRLDDWDAGYHYGNRAPVVTFDQEYEMNHIVLIPDPNQPYSYESRAKLTYWDENNKESMIEVQFYKATDKQGKVYYELWTPNPIKAKKVRIHLTTGYNRKITINELKFYTYDSIEGEIDTLFKDAERITLNDNVTLEMIKDLQNRLEKTDPVSGEKNPKYDILTRVLEEAINIYNKKELGASIQVNTKLGSGRDNHLKFARSLNTWQPLGYVANSGEQIEIVVGDSSKKIGDNSNVSLVLAQYKAEVTAWTQKVADLKVGSNIVTIPKIDNLSKEQGGNLYLNYSGAEGKQISVRILGGTKVPVLDLKGVTDEEKRMELIESYMADLETYQEEVQAKHEELHKGNADSNCDYDYSKENCILQGTDIGTERVMFSVPGSEVLKGLDAKLQKEGKDITTENRATALAAILDSADTMVNLFYNHKGLSEDKDAGSTNRMPTGRLNIRYMIMFNGAFMYAAGQHIGIGFDSVTGLFNLDDFKTNADGTYKSGNLFGWGIAHEIGHVINQGSYEVAEVTNNYYAQLAQSQDNNESYRMDYKKVYADVTSGTKGTKATNLTMYWQLHLAFDDVYNYVTYKTHKEMFDNLVYARIDTYARNTALADSDTNTAIKLQLNGDANNNYMRLAAAATKTNLLEFFEAWGLTPDETTIAYVRQFSKETRKIQYVTDDAKAYRVKNKDRASEIVQATKNTKVTATASYTKNDSKVVLSLGTNSADKESLLGYEIYRNGVVVGFVDAKETTFEDSIQTLNNRVFNYTVVAYDKFLNATEAVNVTPFKVSNDGTFADKTNWTVTSNLQNDTKQTTTVQGGAIVDCEDPDHDHLAKSALESTIFDGSVEKDYTDTATSGDATLIVNFNEEITIAGVKVATAGTENRMNNFKISVSKDGTNWTEVKSGQFNYTATGSAITYFDKDGDSKLYTYDAAYVKIEAVGQSSIALAELDILEPAGDNVELVDNGIGYLAKDYKYGQNKKDVIPAGSLIFTGEYKGNPAYNVVLLKDQNGKIINGSQIIFAEDPKDGQLGEISAGTWIYYVPSAELDKVKDVTSVMAELYRVQNANTNDQERLVSDTLYVKMPEGKPSISLEAQNEANSTDKEVSKEENTESTDNQKEPINEVVEDTQENK</sequence>
<dbReference type="SUPFAM" id="SSF49785">
    <property type="entry name" value="Galactose-binding domain-like"/>
    <property type="match status" value="2"/>
</dbReference>
<dbReference type="EMBL" id="JADIML010000167">
    <property type="protein sequence ID" value="MBO8463499.1"/>
    <property type="molecule type" value="Genomic_DNA"/>
</dbReference>
<evidence type="ECO:0000259" key="3">
    <source>
        <dbReference type="PROSITE" id="PS50022"/>
    </source>
</evidence>
<dbReference type="Gene3D" id="1.10.1330.10">
    <property type="entry name" value="Dockerin domain"/>
    <property type="match status" value="1"/>
</dbReference>
<dbReference type="Gene3D" id="2.60.120.1250">
    <property type="entry name" value="Peptidase M60, enhancin-like domain 1"/>
    <property type="match status" value="1"/>
</dbReference>
<feature type="non-terminal residue" evidence="6">
    <location>
        <position position="1"/>
    </location>
</feature>
<evidence type="ECO:0000313" key="6">
    <source>
        <dbReference type="EMBL" id="MBO8463499.1"/>
    </source>
</evidence>
<evidence type="ECO:0000256" key="1">
    <source>
        <dbReference type="ARBA" id="ARBA00023295"/>
    </source>
</evidence>
<dbReference type="Gene3D" id="2.60.40.10">
    <property type="entry name" value="Immunoglobulins"/>
    <property type="match status" value="2"/>
</dbReference>
<dbReference type="InterPro" id="IPR050617">
    <property type="entry name" value="E3_ligase_FN3/SPRY"/>
</dbReference>
<comment type="caution">
    <text evidence="6">The sequence shown here is derived from an EMBL/GenBank/DDBJ whole genome shotgun (WGS) entry which is preliminary data.</text>
</comment>
<reference evidence="6" key="1">
    <citation type="submission" date="2020-10" db="EMBL/GenBank/DDBJ databases">
        <authorList>
            <person name="Gilroy R."/>
        </authorList>
    </citation>
    <scope>NUCLEOTIDE SEQUENCE</scope>
    <source>
        <strain evidence="6">E3-2379</strain>
    </source>
</reference>
<dbReference type="InterPro" id="IPR042279">
    <property type="entry name" value="Pep_M60_3"/>
</dbReference>
<dbReference type="SUPFAM" id="SSF49265">
    <property type="entry name" value="Fibronectin type III"/>
    <property type="match status" value="1"/>
</dbReference>